<feature type="transmembrane region" description="Helical" evidence="5">
    <location>
        <begin position="208"/>
        <end position="229"/>
    </location>
</feature>
<protein>
    <submittedName>
        <fullName evidence="6">TIGR00659 family protein</fullName>
    </submittedName>
</protein>
<feature type="transmembrane region" description="Helical" evidence="5">
    <location>
        <begin position="150"/>
        <end position="168"/>
    </location>
</feature>
<dbReference type="PANTHER" id="PTHR30249:SF0">
    <property type="entry name" value="PLASTIDAL GLYCOLATE_GLYCERATE TRANSLOCATOR 1, CHLOROPLASTIC"/>
    <property type="match status" value="1"/>
</dbReference>
<comment type="caution">
    <text evidence="6">The sequence shown here is derived from an EMBL/GenBank/DDBJ whole genome shotgun (WGS) entry which is preliminary data.</text>
</comment>
<dbReference type="EMBL" id="ABFX02000008">
    <property type="protein sequence ID" value="EDS18094.1"/>
    <property type="molecule type" value="Genomic_DNA"/>
</dbReference>
<feature type="transmembrane region" description="Helical" evidence="5">
    <location>
        <begin position="96"/>
        <end position="121"/>
    </location>
</feature>
<feature type="transmembrane region" description="Helical" evidence="5">
    <location>
        <begin position="66"/>
        <end position="84"/>
    </location>
</feature>
<reference evidence="6" key="1">
    <citation type="submission" date="2007-11" db="EMBL/GenBank/DDBJ databases">
        <authorList>
            <person name="Fulton L."/>
            <person name="Clifton S."/>
            <person name="Fulton B."/>
            <person name="Xu J."/>
            <person name="Minx P."/>
            <person name="Pepin K.H."/>
            <person name="Johnson M."/>
            <person name="Thiruvilangam P."/>
            <person name="Bhonagiri V."/>
            <person name="Nash W.E."/>
            <person name="Mardis E.R."/>
            <person name="Wilson R.K."/>
        </authorList>
    </citation>
    <scope>NUCLEOTIDE SEQUENCE [LARGE SCALE GENOMIC DNA]</scope>
    <source>
        <strain evidence="6">DSM 1402</strain>
    </source>
</reference>
<sequence>MIMDSFLLETVYFGIVISLLSYWIAVQIRKLLPYPIFNPLLISAVISIGILIIFDIDFDTYNKGAQFITFLLTPATVCLAVPLYKQVQILIKHLDAILISLFSGCLAGIVSIFIMCLIMKADPVIYYSLLPKSITTAIAIGVSDKLGGNSTITVGIVIITGILGAIIAKSICKLFKIKHPVAIGLALGNSAHAIGTSKALEFGEIEGAMSSLSIVIAGLLTVIIAPLMANLL</sequence>
<comment type="subcellular location">
    <subcellularLocation>
        <location evidence="1">Membrane</location>
        <topology evidence="1">Multi-pass membrane protein</topology>
    </subcellularLocation>
</comment>
<evidence type="ECO:0000313" key="6">
    <source>
        <dbReference type="EMBL" id="EDS18094.1"/>
    </source>
</evidence>
<dbReference type="InterPro" id="IPR007300">
    <property type="entry name" value="CidB/LrgB"/>
</dbReference>
<gene>
    <name evidence="6" type="ORF">CLORAM_02890</name>
</gene>
<evidence type="ECO:0000313" key="7">
    <source>
        <dbReference type="Proteomes" id="UP000005798"/>
    </source>
</evidence>
<dbReference type="HOGENOM" id="CLU_082099_1_0_9"/>
<dbReference type="AlphaFoldDB" id="B0N8F6"/>
<feature type="transmembrane region" description="Helical" evidence="5">
    <location>
        <begin position="36"/>
        <end position="54"/>
    </location>
</feature>
<evidence type="ECO:0000256" key="4">
    <source>
        <dbReference type="ARBA" id="ARBA00023136"/>
    </source>
</evidence>
<organism evidence="6 7">
    <name type="scientific">Thomasclavelia ramosa DSM 1402</name>
    <dbReference type="NCBI Taxonomy" id="445974"/>
    <lineage>
        <taxon>Bacteria</taxon>
        <taxon>Bacillati</taxon>
        <taxon>Bacillota</taxon>
        <taxon>Erysipelotrichia</taxon>
        <taxon>Erysipelotrichales</taxon>
        <taxon>Coprobacillaceae</taxon>
        <taxon>Thomasclavelia</taxon>
    </lineage>
</organism>
<proteinExistence type="predicted"/>
<evidence type="ECO:0000256" key="3">
    <source>
        <dbReference type="ARBA" id="ARBA00022989"/>
    </source>
</evidence>
<evidence type="ECO:0000256" key="5">
    <source>
        <dbReference type="SAM" id="Phobius"/>
    </source>
</evidence>
<keyword evidence="4 5" id="KW-0472">Membrane</keyword>
<evidence type="ECO:0000256" key="1">
    <source>
        <dbReference type="ARBA" id="ARBA00004141"/>
    </source>
</evidence>
<keyword evidence="2 5" id="KW-0812">Transmembrane</keyword>
<dbReference type="GO" id="GO:0016020">
    <property type="term" value="C:membrane"/>
    <property type="evidence" value="ECO:0007669"/>
    <property type="project" value="UniProtKB-SubCell"/>
</dbReference>
<accession>B0N8F6</accession>
<dbReference type="Pfam" id="PF04172">
    <property type="entry name" value="LrgB"/>
    <property type="match status" value="1"/>
</dbReference>
<keyword evidence="7" id="KW-1185">Reference proteome</keyword>
<reference evidence="6" key="2">
    <citation type="submission" date="2014-06" db="EMBL/GenBank/DDBJ databases">
        <title>Draft genome sequence of Clostridium ramosum(DSM 1402).</title>
        <authorList>
            <person name="Sudarsanam P."/>
            <person name="Ley R."/>
            <person name="Guruge J."/>
            <person name="Turnbaugh P.J."/>
            <person name="Mahowald M."/>
            <person name="Liep D."/>
            <person name="Gordon J."/>
        </authorList>
    </citation>
    <scope>NUCLEOTIDE SEQUENCE</scope>
    <source>
        <strain evidence="6">DSM 1402</strain>
    </source>
</reference>
<dbReference type="eggNOG" id="COG1346">
    <property type="taxonomic scope" value="Bacteria"/>
</dbReference>
<name>B0N8F6_9FIRM</name>
<feature type="transmembrane region" description="Helical" evidence="5">
    <location>
        <begin position="6"/>
        <end position="24"/>
    </location>
</feature>
<keyword evidence="3 5" id="KW-1133">Transmembrane helix</keyword>
<dbReference type="PANTHER" id="PTHR30249">
    <property type="entry name" value="PUTATIVE SEROTONIN TRANSPORTER"/>
    <property type="match status" value="1"/>
</dbReference>
<evidence type="ECO:0000256" key="2">
    <source>
        <dbReference type="ARBA" id="ARBA00022692"/>
    </source>
</evidence>
<dbReference type="Proteomes" id="UP000005798">
    <property type="component" value="Unassembled WGS sequence"/>
</dbReference>